<evidence type="ECO:0000313" key="4">
    <source>
        <dbReference type="EMBL" id="KAG7360925.1"/>
    </source>
</evidence>
<feature type="region of interest" description="Disordered" evidence="3">
    <location>
        <begin position="670"/>
        <end position="692"/>
    </location>
</feature>
<reference evidence="4" key="1">
    <citation type="journal article" date="2021" name="Sci. Rep.">
        <title>Diploid genomic architecture of Nitzschia inconspicua, an elite biomass production diatom.</title>
        <authorList>
            <person name="Oliver A."/>
            <person name="Podell S."/>
            <person name="Pinowska A."/>
            <person name="Traller J.C."/>
            <person name="Smith S.R."/>
            <person name="McClure R."/>
            <person name="Beliaev A."/>
            <person name="Bohutskyi P."/>
            <person name="Hill E.A."/>
            <person name="Rabines A."/>
            <person name="Zheng H."/>
            <person name="Allen L.Z."/>
            <person name="Kuo A."/>
            <person name="Grigoriev I.V."/>
            <person name="Allen A.E."/>
            <person name="Hazlebeck D."/>
            <person name="Allen E.E."/>
        </authorList>
    </citation>
    <scope>NUCLEOTIDE SEQUENCE</scope>
    <source>
        <strain evidence="4">Hildebrandi</strain>
    </source>
</reference>
<feature type="region of interest" description="Disordered" evidence="3">
    <location>
        <begin position="221"/>
        <end position="348"/>
    </location>
</feature>
<evidence type="ECO:0000256" key="1">
    <source>
        <dbReference type="ARBA" id="ARBA00022737"/>
    </source>
</evidence>
<dbReference type="AlphaFoldDB" id="A0A9K3PV44"/>
<sequence length="880" mass="97441">MTEDEEIKLALGIDSEGNCFRHPNVQIVTGDGTENDVSFQACKVCQSELAAGGSKLQRKSMAYSIQAVQELHQDKRRWDDFKQNWKDSVTIDPDNSKKQDCHAENAAEVVDDTEDIESSGEETVDSQVGEHCGKHDSTAMLQMDLKELVRHALLRGSQVQRWLLIEKTKEIESLKKQLQDVMIENGMLKKRMEDQKASFEEKIKKQEKTINQELKMIKSIASQRAVSRATKSHPSSEGEAGMHQSHSSLMQSSTASLSVSLSSHEAPPQLPIRQASERDGGADKSPISLEKKLSIKSGPKDSPKLPIRQTSNQLKSTTNDTTRAKVSPRSVQRKVSERCHPPSCPQRQISEDLRFGMPANEHSASHNSSEIRTNGFLNAMHRNDVAKVANPTSNGTTSSIKNGEHPNGIPAQNTENNNEFACSQEISFVPTDSERIVRTTSVAEATGSLKNESQEIEFDASAAFGGSVDLLGKSSTTKNFDAKEQLLLEASKALGNVPTPSQRHRKTTSSRDSTDGSSETPKEIKFAGFGITPNDRKLQADSIVHPIKVKSDERILEEKIFGNAAVASAEDEEDDEYDYFGLPSELPVNSERYLDCTRDTMNLSPVSALTSTSYLFDAGLGADVEDSIVEPKKGLQNAPFAKRLPMEENFDSDDDTKTERSDKHIMVPKKTPVSDSTFHKPTPGRTAKKVTRVEHQVVHDKYGDGGMYSGYVSMKDRLPHGKGKMIYDNGREYEGDWKGGRWHGFGKWKNPNGDYYEGKFVYDARHGSGVYRWRNGNEYKGDFHEDKRQGKGIFNFANGNVYEGDFVNGIFEGRGIYKFEGGYYEGDWACGRYHGKGMLSFADGSSYCGGFDNGVANGEGEETASNGTIRVGIWENGRLA</sequence>
<reference evidence="4" key="2">
    <citation type="submission" date="2021-04" db="EMBL/GenBank/DDBJ databases">
        <authorList>
            <person name="Podell S."/>
        </authorList>
    </citation>
    <scope>NUCLEOTIDE SEQUENCE</scope>
    <source>
        <strain evidence="4">Hildebrandi</strain>
    </source>
</reference>
<dbReference type="PANTHER" id="PTHR23084:SF263">
    <property type="entry name" value="MORN REPEAT-CONTAINING PROTEIN 1"/>
    <property type="match status" value="1"/>
</dbReference>
<dbReference type="SMART" id="SM00698">
    <property type="entry name" value="MORN"/>
    <property type="match status" value="6"/>
</dbReference>
<feature type="compositionally biased region" description="Low complexity" evidence="3">
    <location>
        <begin position="245"/>
        <end position="263"/>
    </location>
</feature>
<dbReference type="OrthoDB" id="418492at2759"/>
<evidence type="ECO:0000313" key="5">
    <source>
        <dbReference type="Proteomes" id="UP000693970"/>
    </source>
</evidence>
<protein>
    <submittedName>
        <fullName evidence="4">MORN repeat-containing protein</fullName>
    </submittedName>
</protein>
<keyword evidence="5" id="KW-1185">Reference proteome</keyword>
<feature type="region of interest" description="Disordered" evidence="3">
    <location>
        <begin position="492"/>
        <end position="522"/>
    </location>
</feature>
<evidence type="ECO:0000256" key="3">
    <source>
        <dbReference type="SAM" id="MobiDB-lite"/>
    </source>
</evidence>
<comment type="caution">
    <text evidence="4">The sequence shown here is derived from an EMBL/GenBank/DDBJ whole genome shotgun (WGS) entry which is preliminary data.</text>
</comment>
<feature type="coiled-coil region" evidence="2">
    <location>
        <begin position="164"/>
        <end position="216"/>
    </location>
</feature>
<dbReference type="Pfam" id="PF02493">
    <property type="entry name" value="MORN"/>
    <property type="match status" value="7"/>
</dbReference>
<keyword evidence="1" id="KW-0677">Repeat</keyword>
<dbReference type="InterPro" id="IPR003409">
    <property type="entry name" value="MORN"/>
</dbReference>
<name>A0A9K3PV44_9STRA</name>
<dbReference type="Proteomes" id="UP000693970">
    <property type="component" value="Unassembled WGS sequence"/>
</dbReference>
<gene>
    <name evidence="4" type="ORF">IV203_036024</name>
</gene>
<keyword evidence="2" id="KW-0175">Coiled coil</keyword>
<dbReference type="PANTHER" id="PTHR23084">
    <property type="entry name" value="PHOSPHATIDYLINOSITOL-4-PHOSPHATE 5-KINASE RELATED"/>
    <property type="match status" value="1"/>
</dbReference>
<proteinExistence type="predicted"/>
<organism evidence="4 5">
    <name type="scientific">Nitzschia inconspicua</name>
    <dbReference type="NCBI Taxonomy" id="303405"/>
    <lineage>
        <taxon>Eukaryota</taxon>
        <taxon>Sar</taxon>
        <taxon>Stramenopiles</taxon>
        <taxon>Ochrophyta</taxon>
        <taxon>Bacillariophyta</taxon>
        <taxon>Bacillariophyceae</taxon>
        <taxon>Bacillariophycidae</taxon>
        <taxon>Bacillariales</taxon>
        <taxon>Bacillariaceae</taxon>
        <taxon>Nitzschia</taxon>
    </lineage>
</organism>
<evidence type="ECO:0000256" key="2">
    <source>
        <dbReference type="SAM" id="Coils"/>
    </source>
</evidence>
<feature type="compositionally biased region" description="Basic and acidic residues" evidence="3">
    <location>
        <begin position="289"/>
        <end position="303"/>
    </location>
</feature>
<dbReference type="EMBL" id="JAGRRH010000013">
    <property type="protein sequence ID" value="KAG7360925.1"/>
    <property type="molecule type" value="Genomic_DNA"/>
</dbReference>
<accession>A0A9K3PV44</accession>
<feature type="compositionally biased region" description="Polar residues" evidence="3">
    <location>
        <begin position="308"/>
        <end position="321"/>
    </location>
</feature>